<dbReference type="Proteomes" id="UP000623958">
    <property type="component" value="Unassembled WGS sequence"/>
</dbReference>
<comment type="caution">
    <text evidence="1">The sequence shown here is derived from an EMBL/GenBank/DDBJ whole genome shotgun (WGS) entry which is preliminary data.</text>
</comment>
<keyword evidence="2" id="KW-1185">Reference proteome</keyword>
<sequence>MEEAAAELLINSRGLFLPHSGDDMVVSGSYFFAASLGVPVIARRNPFLGWLSSLPSAKGIFFYQSRRDIEGFYKMGTDATSSEEILAFANAEFGKRKIELCWRMVFNSIDIKC</sequence>
<evidence type="ECO:0000313" key="2">
    <source>
        <dbReference type="Proteomes" id="UP000623958"/>
    </source>
</evidence>
<organism evidence="1 2">
    <name type="scientific">Xanthomonas boreopolis</name>
    <dbReference type="NCBI Taxonomy" id="86183"/>
    <lineage>
        <taxon>Bacteria</taxon>
        <taxon>Pseudomonadati</taxon>
        <taxon>Pseudomonadota</taxon>
        <taxon>Gammaproteobacteria</taxon>
        <taxon>Lysobacterales</taxon>
        <taxon>Lysobacteraceae</taxon>
        <taxon>Xanthomonas</taxon>
    </lineage>
</organism>
<protein>
    <submittedName>
        <fullName evidence="1">Uncharacterized protein</fullName>
    </submittedName>
</protein>
<name>A0A919KHL4_9XANT</name>
<gene>
    <name evidence="1" type="ORF">GCM10009090_14140</name>
</gene>
<reference evidence="1" key="2">
    <citation type="submission" date="2020-09" db="EMBL/GenBank/DDBJ databases">
        <authorList>
            <person name="Sun Q."/>
            <person name="Ohkuma M."/>
        </authorList>
    </citation>
    <scope>NUCLEOTIDE SEQUENCE</scope>
    <source>
        <strain evidence="1">JCM 13306</strain>
    </source>
</reference>
<accession>A0A919KHL4</accession>
<evidence type="ECO:0000313" key="1">
    <source>
        <dbReference type="EMBL" id="GHH51582.1"/>
    </source>
</evidence>
<dbReference type="EMBL" id="BNBA01000008">
    <property type="protein sequence ID" value="GHH51582.1"/>
    <property type="molecule type" value="Genomic_DNA"/>
</dbReference>
<reference evidence="1" key="1">
    <citation type="journal article" date="2014" name="Int. J. Syst. Evol. Microbiol.">
        <title>Complete genome sequence of Corynebacterium casei LMG S-19264T (=DSM 44701T), isolated from a smear-ripened cheese.</title>
        <authorList>
            <consortium name="US DOE Joint Genome Institute (JGI-PGF)"/>
            <person name="Walter F."/>
            <person name="Albersmeier A."/>
            <person name="Kalinowski J."/>
            <person name="Ruckert C."/>
        </authorList>
    </citation>
    <scope>NUCLEOTIDE SEQUENCE</scope>
    <source>
        <strain evidence="1">JCM 13306</strain>
    </source>
</reference>
<dbReference type="AlphaFoldDB" id="A0A919KHL4"/>
<proteinExistence type="predicted"/>